<dbReference type="EMBL" id="JBHUFC010000002">
    <property type="protein sequence ID" value="MFD1786913.1"/>
    <property type="molecule type" value="Genomic_DNA"/>
</dbReference>
<dbReference type="InterPro" id="IPR025309">
    <property type="entry name" value="KTSC_dom"/>
</dbReference>
<evidence type="ECO:0000313" key="3">
    <source>
        <dbReference type="Proteomes" id="UP001597283"/>
    </source>
</evidence>
<sequence length="79" mass="9162">MLRARRLHSSLIDRIAHDDASDTLTVWFKGRGKYLYHAVPRALYDALKTAESAGKLFNDQIKGRYPCEPDPARRRHRPD</sequence>
<reference evidence="3" key="1">
    <citation type="journal article" date="2019" name="Int. J. Syst. Evol. Microbiol.">
        <title>The Global Catalogue of Microorganisms (GCM) 10K type strain sequencing project: providing services to taxonomists for standard genome sequencing and annotation.</title>
        <authorList>
            <consortium name="The Broad Institute Genomics Platform"/>
            <consortium name="The Broad Institute Genome Sequencing Center for Infectious Disease"/>
            <person name="Wu L."/>
            <person name="Ma J."/>
        </authorList>
    </citation>
    <scope>NUCLEOTIDE SEQUENCE [LARGE SCALE GENOMIC DNA]</scope>
    <source>
        <strain evidence="3">Q85</strain>
    </source>
</reference>
<dbReference type="RefSeq" id="WP_380939289.1">
    <property type="nucleotide sequence ID" value="NZ_JBHUFC010000002.1"/>
</dbReference>
<keyword evidence="3" id="KW-1185">Reference proteome</keyword>
<organism evidence="2 3">
    <name type="scientific">Sphingomonas floccifaciens</name>
    <dbReference type="NCBI Taxonomy" id="1844115"/>
    <lineage>
        <taxon>Bacteria</taxon>
        <taxon>Pseudomonadati</taxon>
        <taxon>Pseudomonadota</taxon>
        <taxon>Alphaproteobacteria</taxon>
        <taxon>Sphingomonadales</taxon>
        <taxon>Sphingomonadaceae</taxon>
        <taxon>Sphingomonas</taxon>
    </lineage>
</organism>
<proteinExistence type="predicted"/>
<evidence type="ECO:0000313" key="2">
    <source>
        <dbReference type="EMBL" id="MFD1786913.1"/>
    </source>
</evidence>
<evidence type="ECO:0000259" key="1">
    <source>
        <dbReference type="Pfam" id="PF13619"/>
    </source>
</evidence>
<feature type="domain" description="KTSC" evidence="1">
    <location>
        <begin position="9"/>
        <end position="65"/>
    </location>
</feature>
<dbReference type="Pfam" id="PF13619">
    <property type="entry name" value="KTSC"/>
    <property type="match status" value="1"/>
</dbReference>
<comment type="caution">
    <text evidence="2">The sequence shown here is derived from an EMBL/GenBank/DDBJ whole genome shotgun (WGS) entry which is preliminary data.</text>
</comment>
<accession>A0ABW4NAI3</accession>
<gene>
    <name evidence="2" type="ORF">ACFSC3_04935</name>
</gene>
<dbReference type="Proteomes" id="UP001597283">
    <property type="component" value="Unassembled WGS sequence"/>
</dbReference>
<protein>
    <submittedName>
        <fullName evidence="2">KTSC domain-containing protein</fullName>
    </submittedName>
</protein>
<name>A0ABW4NAI3_9SPHN</name>